<feature type="compositionally biased region" description="Polar residues" evidence="2">
    <location>
        <begin position="144"/>
        <end position="157"/>
    </location>
</feature>
<evidence type="ECO:0000259" key="3">
    <source>
        <dbReference type="PROSITE" id="PS50891"/>
    </source>
</evidence>
<accession>A0A5J5BKK7</accession>
<dbReference type="AlphaFoldDB" id="A0A5J5BKK7"/>
<name>A0A5J5BKK7_9ASTE</name>
<dbReference type="PANTHER" id="PTHR31301">
    <property type="entry name" value="LOB DOMAIN-CONTAINING PROTEIN 4-RELATED"/>
    <property type="match status" value="1"/>
</dbReference>
<proteinExistence type="inferred from homology"/>
<dbReference type="PROSITE" id="PS50891">
    <property type="entry name" value="LOB"/>
    <property type="match status" value="1"/>
</dbReference>
<dbReference type="Pfam" id="PF03195">
    <property type="entry name" value="LOB"/>
    <property type="match status" value="1"/>
</dbReference>
<organism evidence="4 5">
    <name type="scientific">Nyssa sinensis</name>
    <dbReference type="NCBI Taxonomy" id="561372"/>
    <lineage>
        <taxon>Eukaryota</taxon>
        <taxon>Viridiplantae</taxon>
        <taxon>Streptophyta</taxon>
        <taxon>Embryophyta</taxon>
        <taxon>Tracheophyta</taxon>
        <taxon>Spermatophyta</taxon>
        <taxon>Magnoliopsida</taxon>
        <taxon>eudicotyledons</taxon>
        <taxon>Gunneridae</taxon>
        <taxon>Pentapetalae</taxon>
        <taxon>asterids</taxon>
        <taxon>Cornales</taxon>
        <taxon>Nyssaceae</taxon>
        <taxon>Nyssa</taxon>
    </lineage>
</organism>
<feature type="domain" description="LOB" evidence="3">
    <location>
        <begin position="11"/>
        <end position="112"/>
    </location>
</feature>
<evidence type="ECO:0000256" key="2">
    <source>
        <dbReference type="SAM" id="MobiDB-lite"/>
    </source>
</evidence>
<dbReference type="Proteomes" id="UP000325577">
    <property type="component" value="Linkage Group LG11"/>
</dbReference>
<sequence>MGSLIKTKMNMPCAACRLLRRRCTEDCILLPYFPPNAADKFAAVHRIFGASNICKMLQEIPIDHRGDAVTSMVYEAEARLQDPVYGCVALITSLQTQVFQLQSELSTALAEAMALKAQLSEALSMLISSQGSPSTDNTEKNHNNNHQQLSDCHPHNQTSSAMPLFSQVIDSVQATEVPLQPESWSSLKSWHQLG</sequence>
<dbReference type="EMBL" id="CM018034">
    <property type="protein sequence ID" value="KAA8543613.1"/>
    <property type="molecule type" value="Genomic_DNA"/>
</dbReference>
<dbReference type="InterPro" id="IPR004883">
    <property type="entry name" value="LOB"/>
</dbReference>
<evidence type="ECO:0000313" key="5">
    <source>
        <dbReference type="Proteomes" id="UP000325577"/>
    </source>
</evidence>
<dbReference type="PANTHER" id="PTHR31301:SF95">
    <property type="entry name" value="LOB DOMAIN-CONTAINING PROTEIN 3-LIKE"/>
    <property type="match status" value="1"/>
</dbReference>
<protein>
    <recommendedName>
        <fullName evidence="3">LOB domain-containing protein</fullName>
    </recommendedName>
</protein>
<reference evidence="4 5" key="1">
    <citation type="submission" date="2019-09" db="EMBL/GenBank/DDBJ databases">
        <title>A chromosome-level genome assembly of the Chinese tupelo Nyssa sinensis.</title>
        <authorList>
            <person name="Yang X."/>
            <person name="Kang M."/>
            <person name="Yang Y."/>
            <person name="Xiong H."/>
            <person name="Wang M."/>
            <person name="Zhang Z."/>
            <person name="Wang Z."/>
            <person name="Wu H."/>
            <person name="Ma T."/>
            <person name="Liu J."/>
            <person name="Xi Z."/>
        </authorList>
    </citation>
    <scope>NUCLEOTIDE SEQUENCE [LARGE SCALE GENOMIC DNA]</scope>
    <source>
        <strain evidence="4">J267</strain>
        <tissue evidence="4">Leaf</tissue>
    </source>
</reference>
<evidence type="ECO:0000313" key="4">
    <source>
        <dbReference type="EMBL" id="KAA8543613.1"/>
    </source>
</evidence>
<dbReference type="OrthoDB" id="1931225at2759"/>
<comment type="similarity">
    <text evidence="1">Belongs to the LOB domain-containing protein family.</text>
</comment>
<evidence type="ECO:0000256" key="1">
    <source>
        <dbReference type="ARBA" id="ARBA00005474"/>
    </source>
</evidence>
<keyword evidence="5" id="KW-1185">Reference proteome</keyword>
<gene>
    <name evidence="4" type="ORF">F0562_021641</name>
</gene>
<feature type="region of interest" description="Disordered" evidence="2">
    <location>
        <begin position="128"/>
        <end position="157"/>
    </location>
</feature>